<dbReference type="PANTHER" id="PTHR28576">
    <property type="entry name" value="PIGGYBAC TRANSPOSABLE ELEMENT-DERIVED PROTEIN 5"/>
    <property type="match status" value="1"/>
</dbReference>
<name>A0A9W9ZNV5_9CNID</name>
<proteinExistence type="predicted"/>
<feature type="domain" description="PiggyBac transposable element-derived protein" evidence="1">
    <location>
        <begin position="151"/>
        <end position="201"/>
    </location>
</feature>
<comment type="caution">
    <text evidence="2">The sequence shown here is derived from an EMBL/GenBank/DDBJ whole genome shotgun (WGS) entry which is preliminary data.</text>
</comment>
<dbReference type="InterPro" id="IPR042423">
    <property type="entry name" value="PGBD5"/>
</dbReference>
<keyword evidence="3" id="KW-1185">Reference proteome</keyword>
<organism evidence="2 3">
    <name type="scientific">Desmophyllum pertusum</name>
    <dbReference type="NCBI Taxonomy" id="174260"/>
    <lineage>
        <taxon>Eukaryota</taxon>
        <taxon>Metazoa</taxon>
        <taxon>Cnidaria</taxon>
        <taxon>Anthozoa</taxon>
        <taxon>Hexacorallia</taxon>
        <taxon>Scleractinia</taxon>
        <taxon>Caryophylliina</taxon>
        <taxon>Caryophylliidae</taxon>
        <taxon>Desmophyllum</taxon>
    </lineage>
</organism>
<evidence type="ECO:0000313" key="2">
    <source>
        <dbReference type="EMBL" id="KAJ7384815.1"/>
    </source>
</evidence>
<dbReference type="GO" id="GO:0005634">
    <property type="term" value="C:nucleus"/>
    <property type="evidence" value="ECO:0007669"/>
    <property type="project" value="TreeGrafter"/>
</dbReference>
<accession>A0A9W9ZNV5</accession>
<dbReference type="Pfam" id="PF13843">
    <property type="entry name" value="DDE_Tnp_1_7"/>
    <property type="match status" value="1"/>
</dbReference>
<reference evidence="2" key="1">
    <citation type="submission" date="2023-01" db="EMBL/GenBank/DDBJ databases">
        <title>Genome assembly of the deep-sea coral Lophelia pertusa.</title>
        <authorList>
            <person name="Herrera S."/>
            <person name="Cordes E."/>
        </authorList>
    </citation>
    <scope>NUCLEOTIDE SEQUENCE</scope>
    <source>
        <strain evidence="2">USNM1676648</strain>
        <tissue evidence="2">Polyp</tissue>
    </source>
</reference>
<dbReference type="InterPro" id="IPR029526">
    <property type="entry name" value="PGBD"/>
</dbReference>
<dbReference type="PANTHER" id="PTHR28576:SF2">
    <property type="entry name" value="PIGGYBAC TRANSPOSABLE ELEMENT-DERIVED PROTEIN 5"/>
    <property type="match status" value="1"/>
</dbReference>
<dbReference type="Proteomes" id="UP001163046">
    <property type="component" value="Unassembled WGS sequence"/>
</dbReference>
<protein>
    <submittedName>
        <fullName evidence="2">PiggyBac transposable element-derived protein 5</fullName>
    </submittedName>
</protein>
<sequence length="201" mass="22881">MDLERFCRDFVGFFEFLRLPIFLGSFKGLVIMASTPRRYTVDEILEYLDDNFDIPDDGVNSDIEGLDEEDFDEENDLLPEVPNFLDEDDEDINLADVDIVENGGRENSRGRPGNVSLNNFEWSSERSDIDIPGFSPAVHVGPTNAMPRESSAVDFFQLFADNRILGNILRETNRYACQSLQAKHKDVGSWKDISVEELKAF</sequence>
<gene>
    <name evidence="2" type="primary">PGBD5</name>
    <name evidence="2" type="ORF">OS493_019492</name>
</gene>
<dbReference type="GO" id="GO:0004803">
    <property type="term" value="F:transposase activity"/>
    <property type="evidence" value="ECO:0007669"/>
    <property type="project" value="InterPro"/>
</dbReference>
<evidence type="ECO:0000259" key="1">
    <source>
        <dbReference type="Pfam" id="PF13843"/>
    </source>
</evidence>
<dbReference type="AlphaFoldDB" id="A0A9W9ZNV5"/>
<dbReference type="GO" id="GO:0098038">
    <property type="term" value="P:non-replicative DNA transposition"/>
    <property type="evidence" value="ECO:0007669"/>
    <property type="project" value="InterPro"/>
</dbReference>
<dbReference type="OrthoDB" id="5988244at2759"/>
<dbReference type="EMBL" id="MU825884">
    <property type="protein sequence ID" value="KAJ7384815.1"/>
    <property type="molecule type" value="Genomic_DNA"/>
</dbReference>
<evidence type="ECO:0000313" key="3">
    <source>
        <dbReference type="Proteomes" id="UP001163046"/>
    </source>
</evidence>